<dbReference type="Proteomes" id="UP000029488">
    <property type="component" value="Chromosome"/>
</dbReference>
<dbReference type="RefSeq" id="WP_034983586.1">
    <property type="nucleotide sequence ID" value="NZ_CP007646.1"/>
</dbReference>
<evidence type="ECO:0000313" key="2">
    <source>
        <dbReference type="EMBL" id="AIR10575.1"/>
    </source>
</evidence>
<dbReference type="KEGG" id="lsj:LSJ_0894"/>
<sequence>MKSTKENLLIVSKSYQALLQKRAKQVNLTVAEWQLLRLIVEGYNTQQLLAENTNLDVSTLSRQLSRLDAKRLIKKEVIRTEEKIRSRPASSYSLNEAGQASLDKMNQKFEELNQQVFEHWTDEEDNLLKILLNRLATRLQQIN</sequence>
<reference evidence="2 3" key="1">
    <citation type="journal article" date="2014" name="BMC Genomics">
        <title>Unusual genome complexity in Lactobacillus salivarius JCM1046.</title>
        <authorList>
            <person name="Raftis E.J."/>
            <person name="Forde B.M."/>
            <person name="Claesson M.J."/>
            <person name="O'Toole P.W."/>
        </authorList>
    </citation>
    <scope>NUCLEOTIDE SEQUENCE [LARGE SCALE GENOMIC DNA]</scope>
    <source>
        <strain evidence="2 3">JCM1046</strain>
    </source>
</reference>
<evidence type="ECO:0000259" key="1">
    <source>
        <dbReference type="PROSITE" id="PS50995"/>
    </source>
</evidence>
<proteinExistence type="predicted"/>
<organism evidence="2 3">
    <name type="scientific">Ligilactobacillus salivarius</name>
    <dbReference type="NCBI Taxonomy" id="1624"/>
    <lineage>
        <taxon>Bacteria</taxon>
        <taxon>Bacillati</taxon>
        <taxon>Bacillota</taxon>
        <taxon>Bacilli</taxon>
        <taxon>Lactobacillales</taxon>
        <taxon>Lactobacillaceae</taxon>
        <taxon>Ligilactobacillus</taxon>
    </lineage>
</organism>
<dbReference type="PROSITE" id="PS50995">
    <property type="entry name" value="HTH_MARR_2"/>
    <property type="match status" value="1"/>
</dbReference>
<feature type="domain" description="HTH marR-type" evidence="1">
    <location>
        <begin position="1"/>
        <end position="137"/>
    </location>
</feature>
<evidence type="ECO:0000313" key="3">
    <source>
        <dbReference type="Proteomes" id="UP000029488"/>
    </source>
</evidence>
<protein>
    <submittedName>
        <fullName evidence="2">Transcriptional regulator, MarR family</fullName>
    </submittedName>
</protein>
<dbReference type="GO" id="GO:0003700">
    <property type="term" value="F:DNA-binding transcription factor activity"/>
    <property type="evidence" value="ECO:0007669"/>
    <property type="project" value="InterPro"/>
</dbReference>
<name>A0A089QCU0_9LACO</name>
<gene>
    <name evidence="2" type="ORF">LSJ_0894</name>
</gene>
<accession>A0A089QCU0</accession>
<dbReference type="InterPro" id="IPR036390">
    <property type="entry name" value="WH_DNA-bd_sf"/>
</dbReference>
<dbReference type="InterPro" id="IPR036388">
    <property type="entry name" value="WH-like_DNA-bd_sf"/>
</dbReference>
<dbReference type="AlphaFoldDB" id="A0A089QCU0"/>
<dbReference type="Gene3D" id="1.10.10.10">
    <property type="entry name" value="Winged helix-like DNA-binding domain superfamily/Winged helix DNA-binding domain"/>
    <property type="match status" value="1"/>
</dbReference>
<dbReference type="EMBL" id="CP007646">
    <property type="protein sequence ID" value="AIR10575.1"/>
    <property type="molecule type" value="Genomic_DNA"/>
</dbReference>
<dbReference type="InterPro" id="IPR000835">
    <property type="entry name" value="HTH_MarR-typ"/>
</dbReference>
<dbReference type="SUPFAM" id="SSF46785">
    <property type="entry name" value="Winged helix' DNA-binding domain"/>
    <property type="match status" value="1"/>
</dbReference>